<comment type="caution">
    <text evidence="4">The sequence shown here is derived from an EMBL/GenBank/DDBJ whole genome shotgun (WGS) entry which is preliminary data.</text>
</comment>
<feature type="coiled-coil region" evidence="1">
    <location>
        <begin position="180"/>
        <end position="299"/>
    </location>
</feature>
<feature type="domain" description="Factor of DNA methylation 1-5/IDN2" evidence="3">
    <location>
        <begin position="394"/>
        <end position="525"/>
    </location>
</feature>
<gene>
    <name evidence="4" type="ORF">SLEP1_g41448</name>
</gene>
<dbReference type="GO" id="GO:0080188">
    <property type="term" value="P:gene silencing by siRNA-directed DNA methylation"/>
    <property type="evidence" value="ECO:0007669"/>
    <property type="project" value="InterPro"/>
</dbReference>
<proteinExistence type="predicted"/>
<evidence type="ECO:0000313" key="4">
    <source>
        <dbReference type="EMBL" id="GKV32883.1"/>
    </source>
</evidence>
<dbReference type="Proteomes" id="UP001054252">
    <property type="component" value="Unassembled WGS sequence"/>
</dbReference>
<protein>
    <recommendedName>
        <fullName evidence="6">XH/XS domain-containing protein</fullName>
    </recommendedName>
</protein>
<dbReference type="Gene3D" id="3.30.70.2890">
    <property type="entry name" value="XS domain"/>
    <property type="match status" value="1"/>
</dbReference>
<dbReference type="EMBL" id="BPVZ01000098">
    <property type="protein sequence ID" value="GKV32883.1"/>
    <property type="molecule type" value="Genomic_DNA"/>
</dbReference>
<dbReference type="AlphaFoldDB" id="A0AAV5L706"/>
<dbReference type="Pfam" id="PF03468">
    <property type="entry name" value="XS"/>
    <property type="match status" value="1"/>
</dbReference>
<dbReference type="InterPro" id="IPR005380">
    <property type="entry name" value="XS_domain"/>
</dbReference>
<dbReference type="PANTHER" id="PTHR21596">
    <property type="entry name" value="RIBONUCLEASE P SUBUNIT P38"/>
    <property type="match status" value="1"/>
</dbReference>
<feature type="domain" description="XS" evidence="2">
    <location>
        <begin position="13"/>
        <end position="122"/>
    </location>
</feature>
<accession>A0AAV5L706</accession>
<evidence type="ECO:0000256" key="1">
    <source>
        <dbReference type="SAM" id="Coils"/>
    </source>
</evidence>
<name>A0AAV5L706_9ROSI</name>
<dbReference type="InterPro" id="IPR045177">
    <property type="entry name" value="FDM1-5/IDN2"/>
</dbReference>
<keyword evidence="5" id="KW-1185">Reference proteome</keyword>
<sequence>MHCCAQYCDDDPLFVYPWMGIVANIPTHEDKDGRRIGEGGRRLKEELTMKGFNPLKVHPIWSTKGHSGFAIVEFNKEWDGLKNAIMFENSFESKHCGKKEFFASRHLGDKLYGWVARDDDYRFEGPVGNYLRKHGDLKTVSGKEAEDARKAATLVSSLTNTLKTKNLHLKEIEGKYLETSATVNKVMEEKEEMIKSYNEEKKRMRQASHDHFKKISLEHENITMDLKNQQRELDRQEKELLQRAVHNKSERRKLELEKKMNERATLEQKKANENMLKLAEDQKREMEQLHKKFIELEKKVDAEHALKLEIERLKGALQVVRHMGEEDEDVETKQKLVEIAENLKRKEEELEYFEVLNQTLIVKERKCNDELQEARKELVSSLKDVKTSANIGVKRMGELDNKPFHTAAKRRYPADEADEKAAALSSMWEDCLMDPKWHPFKIITDNEGNPTEMINEKDQKLINLKNEFCDEAYNAVITALKELNEYNPSGRYPIPELWNFKEGRRATLSEGAVHILNQWKQLKRRRK</sequence>
<dbReference type="InterPro" id="IPR038588">
    <property type="entry name" value="XS_domain_sf"/>
</dbReference>
<evidence type="ECO:0000259" key="2">
    <source>
        <dbReference type="Pfam" id="PF03468"/>
    </source>
</evidence>
<keyword evidence="1" id="KW-0175">Coiled coil</keyword>
<dbReference type="PANTHER" id="PTHR21596:SF23">
    <property type="entry name" value="FACTOR OF DNA METHYLATION 4"/>
    <property type="match status" value="1"/>
</dbReference>
<evidence type="ECO:0000313" key="5">
    <source>
        <dbReference type="Proteomes" id="UP001054252"/>
    </source>
</evidence>
<dbReference type="Pfam" id="PF03469">
    <property type="entry name" value="XH"/>
    <property type="match status" value="1"/>
</dbReference>
<organism evidence="4 5">
    <name type="scientific">Rubroshorea leprosula</name>
    <dbReference type="NCBI Taxonomy" id="152421"/>
    <lineage>
        <taxon>Eukaryota</taxon>
        <taxon>Viridiplantae</taxon>
        <taxon>Streptophyta</taxon>
        <taxon>Embryophyta</taxon>
        <taxon>Tracheophyta</taxon>
        <taxon>Spermatophyta</taxon>
        <taxon>Magnoliopsida</taxon>
        <taxon>eudicotyledons</taxon>
        <taxon>Gunneridae</taxon>
        <taxon>Pentapetalae</taxon>
        <taxon>rosids</taxon>
        <taxon>malvids</taxon>
        <taxon>Malvales</taxon>
        <taxon>Dipterocarpaceae</taxon>
        <taxon>Rubroshorea</taxon>
    </lineage>
</organism>
<evidence type="ECO:0008006" key="6">
    <source>
        <dbReference type="Google" id="ProtNLM"/>
    </source>
</evidence>
<feature type="coiled-coil region" evidence="1">
    <location>
        <begin position="357"/>
        <end position="388"/>
    </location>
</feature>
<dbReference type="InterPro" id="IPR005379">
    <property type="entry name" value="FDM1-5/IDN2_XH"/>
</dbReference>
<reference evidence="4 5" key="1">
    <citation type="journal article" date="2021" name="Commun. Biol.">
        <title>The genome of Shorea leprosula (Dipterocarpaceae) highlights the ecological relevance of drought in aseasonal tropical rainforests.</title>
        <authorList>
            <person name="Ng K.K.S."/>
            <person name="Kobayashi M.J."/>
            <person name="Fawcett J.A."/>
            <person name="Hatakeyama M."/>
            <person name="Paape T."/>
            <person name="Ng C.H."/>
            <person name="Ang C.C."/>
            <person name="Tnah L.H."/>
            <person name="Lee C.T."/>
            <person name="Nishiyama T."/>
            <person name="Sese J."/>
            <person name="O'Brien M.J."/>
            <person name="Copetti D."/>
            <person name="Mohd Noor M.I."/>
            <person name="Ong R.C."/>
            <person name="Putra M."/>
            <person name="Sireger I.Z."/>
            <person name="Indrioko S."/>
            <person name="Kosugi Y."/>
            <person name="Izuno A."/>
            <person name="Isagi Y."/>
            <person name="Lee S.L."/>
            <person name="Shimizu K.K."/>
        </authorList>
    </citation>
    <scope>NUCLEOTIDE SEQUENCE [LARGE SCALE GENOMIC DNA]</scope>
    <source>
        <strain evidence="4">214</strain>
    </source>
</reference>
<evidence type="ECO:0000259" key="3">
    <source>
        <dbReference type="Pfam" id="PF03469"/>
    </source>
</evidence>